<dbReference type="AlphaFoldDB" id="A0ABD2YE17"/>
<dbReference type="GO" id="GO:0003677">
    <property type="term" value="F:DNA binding"/>
    <property type="evidence" value="ECO:0007669"/>
    <property type="project" value="UniProtKB-ARBA"/>
</dbReference>
<evidence type="ECO:0000313" key="4">
    <source>
        <dbReference type="EMBL" id="KAL3503808.1"/>
    </source>
</evidence>
<sequence>MRVDMEEEKKEPSLSIGRSIEGAVTAGEGLFSEFIYYKGSTSSNDDDRNDASNWRILQPCGVEKICEAGVRARVTSGKRKSREKSSRKKSSKQVGVVSEVVSQGEEKISEDRCRNDVGVSRRSSRKKATKEIRVVSPYFAKSTHKGVVAKGEKKYRLRNDEVSLSSEEKKDGWKKGRKNIRVVSPYFVKSVDNAVSDQFIEDAMEVIVLPKKPKLALSSAQKRDEAYERRTLDNLWKPPRSPFNLLQEDHAYDPWRVLVICMLLNRTTGVQASRVINDLFTLCPNAQSATEIASEDIEKVIQPLGLQKKRAVMIQRFSMEYLGESWTHVTQLHGIGKYAADAYAIFCTGKWNRVRPTDHMLNKYWDFLRAGCMT</sequence>
<evidence type="ECO:0008006" key="6">
    <source>
        <dbReference type="Google" id="ProtNLM"/>
    </source>
</evidence>
<feature type="compositionally biased region" description="Basic residues" evidence="3">
    <location>
        <begin position="76"/>
        <end position="91"/>
    </location>
</feature>
<dbReference type="FunFam" id="1.10.340.30:FF:000007">
    <property type="entry name" value="Methyl-CpG-binding domain protein 4"/>
    <property type="match status" value="1"/>
</dbReference>
<dbReference type="Proteomes" id="UP001630127">
    <property type="component" value="Unassembled WGS sequence"/>
</dbReference>
<accession>A0ABD2YE17</accession>
<comment type="caution">
    <text evidence="4">The sequence shown here is derived from an EMBL/GenBank/DDBJ whole genome shotgun (WGS) entry which is preliminary data.</text>
</comment>
<gene>
    <name evidence="4" type="ORF">ACH5RR_033649</name>
</gene>
<evidence type="ECO:0000313" key="5">
    <source>
        <dbReference type="Proteomes" id="UP001630127"/>
    </source>
</evidence>
<organism evidence="4 5">
    <name type="scientific">Cinchona calisaya</name>
    <dbReference type="NCBI Taxonomy" id="153742"/>
    <lineage>
        <taxon>Eukaryota</taxon>
        <taxon>Viridiplantae</taxon>
        <taxon>Streptophyta</taxon>
        <taxon>Embryophyta</taxon>
        <taxon>Tracheophyta</taxon>
        <taxon>Spermatophyta</taxon>
        <taxon>Magnoliopsida</taxon>
        <taxon>eudicotyledons</taxon>
        <taxon>Gunneridae</taxon>
        <taxon>Pentapetalae</taxon>
        <taxon>asterids</taxon>
        <taxon>lamiids</taxon>
        <taxon>Gentianales</taxon>
        <taxon>Rubiaceae</taxon>
        <taxon>Cinchonoideae</taxon>
        <taxon>Cinchoneae</taxon>
        <taxon>Cinchona</taxon>
    </lineage>
</organism>
<dbReference type="Gene3D" id="1.10.340.30">
    <property type="entry name" value="Hypothetical protein, domain 2"/>
    <property type="match status" value="1"/>
</dbReference>
<dbReference type="PANTHER" id="PTHR15074">
    <property type="entry name" value="METHYL-CPG-BINDING PROTEIN"/>
    <property type="match status" value="1"/>
</dbReference>
<feature type="region of interest" description="Disordered" evidence="3">
    <location>
        <begin position="73"/>
        <end position="101"/>
    </location>
</feature>
<evidence type="ECO:0000256" key="3">
    <source>
        <dbReference type="SAM" id="MobiDB-lite"/>
    </source>
</evidence>
<evidence type="ECO:0000256" key="2">
    <source>
        <dbReference type="ARBA" id="ARBA00023242"/>
    </source>
</evidence>
<evidence type="ECO:0000256" key="1">
    <source>
        <dbReference type="ARBA" id="ARBA00004123"/>
    </source>
</evidence>
<dbReference type="GO" id="GO:0005634">
    <property type="term" value="C:nucleus"/>
    <property type="evidence" value="ECO:0007669"/>
    <property type="project" value="UniProtKB-SubCell"/>
</dbReference>
<comment type="subcellular location">
    <subcellularLocation>
        <location evidence="1">Nucleus</location>
    </subcellularLocation>
</comment>
<proteinExistence type="predicted"/>
<keyword evidence="5" id="KW-1185">Reference proteome</keyword>
<name>A0ABD2YE17_9GENT</name>
<dbReference type="InterPro" id="IPR011257">
    <property type="entry name" value="DNA_glycosylase"/>
</dbReference>
<feature type="compositionally biased region" description="Low complexity" evidence="3">
    <location>
        <begin position="92"/>
        <end position="101"/>
    </location>
</feature>
<reference evidence="4 5" key="1">
    <citation type="submission" date="2024-11" db="EMBL/GenBank/DDBJ databases">
        <title>A near-complete genome assembly of Cinchona calisaya.</title>
        <authorList>
            <person name="Lian D.C."/>
            <person name="Zhao X.W."/>
            <person name="Wei L."/>
        </authorList>
    </citation>
    <scope>NUCLEOTIDE SEQUENCE [LARGE SCALE GENOMIC DNA]</scope>
    <source>
        <tissue evidence="4">Nenye</tissue>
    </source>
</reference>
<dbReference type="PANTHER" id="PTHR15074:SF0">
    <property type="entry name" value="METHYL-CPG-BINDING DOMAIN PROTEIN 4-LIKE PROTEIN"/>
    <property type="match status" value="1"/>
</dbReference>
<protein>
    <recommendedName>
        <fullName evidence="6">HhH-GPD domain-containing protein</fullName>
    </recommendedName>
</protein>
<dbReference type="InterPro" id="IPR045138">
    <property type="entry name" value="MeCP2/MBD4"/>
</dbReference>
<keyword evidence="2" id="KW-0539">Nucleus</keyword>
<dbReference type="SUPFAM" id="SSF48150">
    <property type="entry name" value="DNA-glycosylase"/>
    <property type="match status" value="1"/>
</dbReference>
<dbReference type="EMBL" id="JBJUIK010000014">
    <property type="protein sequence ID" value="KAL3503808.1"/>
    <property type="molecule type" value="Genomic_DNA"/>
</dbReference>